<evidence type="ECO:0000313" key="1">
    <source>
        <dbReference type="EMBL" id="RYO83182.1"/>
    </source>
</evidence>
<evidence type="ECO:0000313" key="2">
    <source>
        <dbReference type="Proteomes" id="UP000293360"/>
    </source>
</evidence>
<gene>
    <name evidence="1" type="ORF">DL764_009496</name>
</gene>
<comment type="caution">
    <text evidence="1">The sequence shown here is derived from an EMBL/GenBank/DDBJ whole genome shotgun (WGS) entry which is preliminary data.</text>
</comment>
<protein>
    <submittedName>
        <fullName evidence="1">Uncharacterized protein</fullName>
    </submittedName>
</protein>
<dbReference type="EMBL" id="QJNU01000909">
    <property type="protein sequence ID" value="RYO83182.1"/>
    <property type="molecule type" value="Genomic_DNA"/>
</dbReference>
<dbReference type="OrthoDB" id="4665640at2759"/>
<reference evidence="1 2" key="1">
    <citation type="submission" date="2018-06" db="EMBL/GenBank/DDBJ databases">
        <title>Complete Genomes of Monosporascus.</title>
        <authorList>
            <person name="Robinson A.J."/>
            <person name="Natvig D.O."/>
        </authorList>
    </citation>
    <scope>NUCLEOTIDE SEQUENCE [LARGE SCALE GENOMIC DNA]</scope>
    <source>
        <strain evidence="1 2">CBS 110550</strain>
    </source>
</reference>
<proteinExistence type="predicted"/>
<sequence length="258" mass="28849">MPLEFDPARIRLSRSPSGEALLDEEKVAYATRNLPESLLAAVKEFRRQPEDRIGLVSTTMPDPAFVIDLQLSTEKKRELGSRNYRYVDVKSPVTLLVTADDVGISKGPRVVLDSLTKYTIDGLWPFLAPHVRARFGSEGSPTTEFFETLQKDAEEILDILEGVLPDAPGIQIPMEGADDKMLCVVDSIDDAISYETAQHVERLVRVLEEIFVVHGKGKILFFADGDCQAMKYLKYPEKVVRINWCDEDESDGEGDGNE</sequence>
<dbReference type="Proteomes" id="UP000293360">
    <property type="component" value="Unassembled WGS sequence"/>
</dbReference>
<name>A0A4Q4SUV4_9PEZI</name>
<keyword evidence="2" id="KW-1185">Reference proteome</keyword>
<organism evidence="1 2">
    <name type="scientific">Monosporascus ibericus</name>
    <dbReference type="NCBI Taxonomy" id="155417"/>
    <lineage>
        <taxon>Eukaryota</taxon>
        <taxon>Fungi</taxon>
        <taxon>Dikarya</taxon>
        <taxon>Ascomycota</taxon>
        <taxon>Pezizomycotina</taxon>
        <taxon>Sordariomycetes</taxon>
        <taxon>Xylariomycetidae</taxon>
        <taxon>Xylariales</taxon>
        <taxon>Xylariales incertae sedis</taxon>
        <taxon>Monosporascus</taxon>
    </lineage>
</organism>
<accession>A0A4Q4SUV4</accession>
<dbReference type="AlphaFoldDB" id="A0A4Q4SUV4"/>